<dbReference type="PROSITE" id="PS50850">
    <property type="entry name" value="MFS"/>
    <property type="match status" value="1"/>
</dbReference>
<dbReference type="PROSITE" id="PS00217">
    <property type="entry name" value="SUGAR_TRANSPORT_2"/>
    <property type="match status" value="1"/>
</dbReference>
<dbReference type="InterPro" id="IPR020846">
    <property type="entry name" value="MFS_dom"/>
</dbReference>
<dbReference type="FunFam" id="1.20.1250.20:FF:000001">
    <property type="entry name" value="Dicarboxylate MFS transporter"/>
    <property type="match status" value="1"/>
</dbReference>
<dbReference type="InterPro" id="IPR051084">
    <property type="entry name" value="H+-coupled_symporters"/>
</dbReference>
<feature type="transmembrane region" description="Helical" evidence="12">
    <location>
        <begin position="376"/>
        <end position="397"/>
    </location>
</feature>
<gene>
    <name evidence="14" type="ORF">BKA07_003121</name>
</gene>
<keyword evidence="8 12" id="KW-0472">Membrane</keyword>
<keyword evidence="15" id="KW-1185">Reference proteome</keyword>
<feature type="transmembrane region" description="Helical" evidence="12">
    <location>
        <begin position="285"/>
        <end position="306"/>
    </location>
</feature>
<dbReference type="Pfam" id="PF07690">
    <property type="entry name" value="MFS_1"/>
    <property type="match status" value="1"/>
</dbReference>
<dbReference type="InterPro" id="IPR011701">
    <property type="entry name" value="MFS"/>
</dbReference>
<feature type="transmembrane region" description="Helical" evidence="12">
    <location>
        <begin position="252"/>
        <end position="273"/>
    </location>
</feature>
<accession>A0A846S1P8</accession>
<dbReference type="PANTHER" id="PTHR43528:SF1">
    <property type="entry name" value="ALPHA-KETOGLUTARATE PERMEASE"/>
    <property type="match status" value="1"/>
</dbReference>
<comment type="caution">
    <text evidence="14">The sequence shown here is derived from an EMBL/GenBank/DDBJ whole genome shotgun (WGS) entry which is preliminary data.</text>
</comment>
<evidence type="ECO:0000256" key="1">
    <source>
        <dbReference type="ARBA" id="ARBA00004651"/>
    </source>
</evidence>
<proteinExistence type="inferred from homology"/>
<feature type="transmembrane region" description="Helical" evidence="12">
    <location>
        <begin position="409"/>
        <end position="429"/>
    </location>
</feature>
<evidence type="ECO:0000259" key="13">
    <source>
        <dbReference type="PROSITE" id="PS50850"/>
    </source>
</evidence>
<organism evidence="14 15">
    <name type="scientific">Brevibacterium marinum</name>
    <dbReference type="NCBI Taxonomy" id="418643"/>
    <lineage>
        <taxon>Bacteria</taxon>
        <taxon>Bacillati</taxon>
        <taxon>Actinomycetota</taxon>
        <taxon>Actinomycetes</taxon>
        <taxon>Micrococcales</taxon>
        <taxon>Brevibacteriaceae</taxon>
        <taxon>Brevibacterium</taxon>
    </lineage>
</organism>
<evidence type="ECO:0000313" key="15">
    <source>
        <dbReference type="Proteomes" id="UP000576792"/>
    </source>
</evidence>
<protein>
    <recommendedName>
        <fullName evidence="10">Putative proline/betaine transporter</fullName>
    </recommendedName>
</protein>
<feature type="transmembrane region" description="Helical" evidence="12">
    <location>
        <begin position="341"/>
        <end position="364"/>
    </location>
</feature>
<feature type="transmembrane region" description="Helical" evidence="12">
    <location>
        <begin position="64"/>
        <end position="84"/>
    </location>
</feature>
<feature type="transmembrane region" description="Helical" evidence="12">
    <location>
        <begin position="318"/>
        <end position="335"/>
    </location>
</feature>
<feature type="domain" description="Major facilitator superfamily (MFS) profile" evidence="13">
    <location>
        <begin position="27"/>
        <end position="434"/>
    </location>
</feature>
<comment type="subcellular location">
    <subcellularLocation>
        <location evidence="1">Cell membrane</location>
        <topology evidence="1">Multi-pass membrane protein</topology>
    </subcellularLocation>
</comment>
<feature type="transmembrane region" description="Helical" evidence="12">
    <location>
        <begin position="196"/>
        <end position="215"/>
    </location>
</feature>
<feature type="transmembrane region" description="Helical" evidence="12">
    <location>
        <begin position="96"/>
        <end position="114"/>
    </location>
</feature>
<dbReference type="RefSeq" id="WP_167951681.1">
    <property type="nucleotide sequence ID" value="NZ_BAAAPQ010000041.1"/>
</dbReference>
<evidence type="ECO:0000256" key="5">
    <source>
        <dbReference type="ARBA" id="ARBA00022692"/>
    </source>
</evidence>
<dbReference type="Proteomes" id="UP000576792">
    <property type="component" value="Unassembled WGS sequence"/>
</dbReference>
<dbReference type="GO" id="GO:0015293">
    <property type="term" value="F:symporter activity"/>
    <property type="evidence" value="ECO:0007669"/>
    <property type="project" value="UniProtKB-KW"/>
</dbReference>
<sequence length="461" mass="49429">MSNPNTHPDSTPHASPPEPELKTVRKAVAASAIGNATEWFDYGLYAVSITYITQHFFPGSHGQLLALATFAVSFIFRPLGGIVWGPMGDRLGRKRVLALTILLMAGSTFCIALLPSYATIGVAAPIILVLLRVIQGFSSGGEYGGAATFMAEYAPDNRRGFFGSFLEFGTLAGMAAGSLIVLLLQLGLGEETMMTWGWRLPFVLAGVLGVVGLYMRTKLDESPVYEELDENDQGKTVKEVFRILFTGYWKQLLILGGMVVAVNVVNYTLLSYMPAYLQGPVGMGANSSLTVMFLAQAFMMVLIPFGGMFSDKVGRKPVWYFSLIGLFVASIPMFMLMANGFVWALIGLAVLGILYIPQISTISATFPAMFPGPVRFAGFAISYNVSTALFGGTAPSVNEAIIAATGNTIVPAYFVMGACVIGFIATIFMKETKGASLRGCGLPEEGAEVVFDEDELVDDAK</sequence>
<evidence type="ECO:0000256" key="3">
    <source>
        <dbReference type="ARBA" id="ARBA00022448"/>
    </source>
</evidence>
<evidence type="ECO:0000256" key="6">
    <source>
        <dbReference type="ARBA" id="ARBA00022847"/>
    </source>
</evidence>
<dbReference type="PANTHER" id="PTHR43528">
    <property type="entry name" value="ALPHA-KETOGLUTARATE PERMEASE"/>
    <property type="match status" value="1"/>
</dbReference>
<keyword evidence="6" id="KW-0769">Symport</keyword>
<dbReference type="Gene3D" id="1.20.1250.20">
    <property type="entry name" value="MFS general substrate transporter like domains"/>
    <property type="match status" value="2"/>
</dbReference>
<comment type="function">
    <text evidence="9">May be a proton symporter involved in the uptake of osmolytes such as proline and glycine betaine.</text>
</comment>
<feature type="transmembrane region" description="Helical" evidence="12">
    <location>
        <begin position="120"/>
        <end position="140"/>
    </location>
</feature>
<keyword evidence="4" id="KW-1003">Cell membrane</keyword>
<name>A0A846S1P8_9MICO</name>
<keyword evidence="7 12" id="KW-1133">Transmembrane helix</keyword>
<dbReference type="GO" id="GO:0005886">
    <property type="term" value="C:plasma membrane"/>
    <property type="evidence" value="ECO:0007669"/>
    <property type="project" value="UniProtKB-SubCell"/>
</dbReference>
<dbReference type="InterPro" id="IPR036259">
    <property type="entry name" value="MFS_trans_sf"/>
</dbReference>
<evidence type="ECO:0000256" key="9">
    <source>
        <dbReference type="ARBA" id="ARBA00037295"/>
    </source>
</evidence>
<dbReference type="SUPFAM" id="SSF103473">
    <property type="entry name" value="MFS general substrate transporter"/>
    <property type="match status" value="1"/>
</dbReference>
<comment type="similarity">
    <text evidence="2">Belongs to the major facilitator superfamily. Metabolite:H+ Symporter (MHS) family (TC 2.A.1.6) family.</text>
</comment>
<dbReference type="InterPro" id="IPR005829">
    <property type="entry name" value="Sugar_transporter_CS"/>
</dbReference>
<evidence type="ECO:0000313" key="14">
    <source>
        <dbReference type="EMBL" id="NJC58086.1"/>
    </source>
</evidence>
<evidence type="ECO:0000256" key="7">
    <source>
        <dbReference type="ARBA" id="ARBA00022989"/>
    </source>
</evidence>
<reference evidence="14 15" key="1">
    <citation type="submission" date="2020-03" db="EMBL/GenBank/DDBJ databases">
        <title>Sequencing the genomes of 1000 actinobacteria strains.</title>
        <authorList>
            <person name="Klenk H.-P."/>
        </authorList>
    </citation>
    <scope>NUCLEOTIDE SEQUENCE [LARGE SCALE GENOMIC DNA]</scope>
    <source>
        <strain evidence="14 15">DSM 18964</strain>
    </source>
</reference>
<dbReference type="EMBL" id="JAATJN010000001">
    <property type="protein sequence ID" value="NJC58086.1"/>
    <property type="molecule type" value="Genomic_DNA"/>
</dbReference>
<feature type="region of interest" description="Disordered" evidence="11">
    <location>
        <begin position="1"/>
        <end position="20"/>
    </location>
</feature>
<evidence type="ECO:0000256" key="10">
    <source>
        <dbReference type="ARBA" id="ARBA00039918"/>
    </source>
</evidence>
<keyword evidence="3" id="KW-0813">Transport</keyword>
<keyword evidence="5 12" id="KW-0812">Transmembrane</keyword>
<evidence type="ECO:0000256" key="2">
    <source>
        <dbReference type="ARBA" id="ARBA00008240"/>
    </source>
</evidence>
<dbReference type="AlphaFoldDB" id="A0A846S1P8"/>
<feature type="transmembrane region" description="Helical" evidence="12">
    <location>
        <begin position="161"/>
        <end position="184"/>
    </location>
</feature>
<evidence type="ECO:0000256" key="11">
    <source>
        <dbReference type="SAM" id="MobiDB-lite"/>
    </source>
</evidence>
<evidence type="ECO:0000256" key="4">
    <source>
        <dbReference type="ARBA" id="ARBA00022475"/>
    </source>
</evidence>
<feature type="compositionally biased region" description="Polar residues" evidence="11">
    <location>
        <begin position="1"/>
        <end position="13"/>
    </location>
</feature>
<evidence type="ECO:0000256" key="12">
    <source>
        <dbReference type="SAM" id="Phobius"/>
    </source>
</evidence>
<dbReference type="PROSITE" id="PS00216">
    <property type="entry name" value="SUGAR_TRANSPORT_1"/>
    <property type="match status" value="1"/>
</dbReference>
<evidence type="ECO:0000256" key="8">
    <source>
        <dbReference type="ARBA" id="ARBA00023136"/>
    </source>
</evidence>